<keyword evidence="3" id="KW-0472">Membrane</keyword>
<dbReference type="Proteomes" id="UP001302477">
    <property type="component" value="Chromosome"/>
</dbReference>
<evidence type="ECO:0000313" key="5">
    <source>
        <dbReference type="Proteomes" id="UP001302477"/>
    </source>
</evidence>
<sequence length="524" mass="57365">MQYRDPSSDDESFIQPADFSFGGEPQTDKPAGTKAERQGNARTSSARTSANLIPYLAGGGMVAALVGVIWVLPQYVEKPAIKPVATPSQASATQKTAPKVEESPYTEAEITQQRREVQKVLQEILQLQEELIERKVEIWAAEEYFAARALAEQADGIYRQRKFMDALQQYRQALNGMQQLRDHIPERIEQHLAEGNSALDIGDGSAANKAFDLVLTISADHPRGVKGKARAALLPEVWPHVTSAKDAFAENDLDTAKASLEKALALDADTEPAKALLPQVKAAILERDYSQAMSAGYAAIASGHYDKASELFHQAKKLKPAANDPDVGLAQAENGIAKARLDRLFVSASEHEAQERWHQAANQYGKLIEQDGSLVEAITGKARADARAKLDDQLQELLGDPLTLGQSKRNQYARKVLADARALKAESPRLQRQVEQLETALTKSLIPITVLLQSDTSTHVTIYHVGKLGNFSEREIALKPGRYTAVGTRQGYRDVRQEFVVDPSSESPVVTIQCAEKINSANNS</sequence>
<feature type="region of interest" description="Disordered" evidence="2">
    <location>
        <begin position="1"/>
        <end position="46"/>
    </location>
</feature>
<feature type="coiled-coil region" evidence="1">
    <location>
        <begin position="110"/>
        <end position="137"/>
    </location>
</feature>
<gene>
    <name evidence="4" type="ORF">R5R33_05675</name>
</gene>
<evidence type="ECO:0000256" key="2">
    <source>
        <dbReference type="SAM" id="MobiDB-lite"/>
    </source>
</evidence>
<dbReference type="EMBL" id="CP137555">
    <property type="protein sequence ID" value="WOX06623.1"/>
    <property type="molecule type" value="Genomic_DNA"/>
</dbReference>
<keyword evidence="5" id="KW-1185">Reference proteome</keyword>
<evidence type="ECO:0000256" key="3">
    <source>
        <dbReference type="SAM" id="Phobius"/>
    </source>
</evidence>
<evidence type="ECO:0000313" key="4">
    <source>
        <dbReference type="EMBL" id="WOX06623.1"/>
    </source>
</evidence>
<keyword evidence="1" id="KW-0175">Coiled coil</keyword>
<keyword evidence="3" id="KW-0812">Transmembrane</keyword>
<accession>A0AAU0N3W2</accession>
<evidence type="ECO:0008006" key="6">
    <source>
        <dbReference type="Google" id="ProtNLM"/>
    </source>
</evidence>
<feature type="compositionally biased region" description="Polar residues" evidence="2">
    <location>
        <begin position="86"/>
        <end position="96"/>
    </location>
</feature>
<dbReference type="SUPFAM" id="SSF48452">
    <property type="entry name" value="TPR-like"/>
    <property type="match status" value="1"/>
</dbReference>
<evidence type="ECO:0000256" key="1">
    <source>
        <dbReference type="SAM" id="Coils"/>
    </source>
</evidence>
<dbReference type="KEGG" id="mpaf:R5R33_05675"/>
<organism evidence="4 5">
    <name type="scientific">Microbulbifer pacificus</name>
    <dbReference type="NCBI Taxonomy" id="407164"/>
    <lineage>
        <taxon>Bacteria</taxon>
        <taxon>Pseudomonadati</taxon>
        <taxon>Pseudomonadota</taxon>
        <taxon>Gammaproteobacteria</taxon>
        <taxon>Cellvibrionales</taxon>
        <taxon>Microbulbiferaceae</taxon>
        <taxon>Microbulbifer</taxon>
    </lineage>
</organism>
<dbReference type="InterPro" id="IPR011990">
    <property type="entry name" value="TPR-like_helical_dom_sf"/>
</dbReference>
<keyword evidence="3" id="KW-1133">Transmembrane helix</keyword>
<dbReference type="RefSeq" id="WP_318955075.1">
    <property type="nucleotide sequence ID" value="NZ_CP137555.1"/>
</dbReference>
<proteinExistence type="predicted"/>
<feature type="transmembrane region" description="Helical" evidence="3">
    <location>
        <begin position="52"/>
        <end position="72"/>
    </location>
</feature>
<feature type="region of interest" description="Disordered" evidence="2">
    <location>
        <begin position="84"/>
        <end position="107"/>
    </location>
</feature>
<dbReference type="Gene3D" id="1.25.40.10">
    <property type="entry name" value="Tetratricopeptide repeat domain"/>
    <property type="match status" value="1"/>
</dbReference>
<protein>
    <recommendedName>
        <fullName evidence="6">PEGA domain-containing protein</fullName>
    </recommendedName>
</protein>
<dbReference type="AlphaFoldDB" id="A0AAU0N3W2"/>
<name>A0AAU0N3W2_9GAMM</name>
<reference evidence="4 5" key="1">
    <citation type="submission" date="2023-10" db="EMBL/GenBank/DDBJ databases">
        <title>Description of Microbulbifer bruguierae sp. nov., isolated from the sediments of mangrove plant Bruguiera sexangula and comparative genomic analyses of the genus Microbulbifer.</title>
        <authorList>
            <person name="Long M."/>
        </authorList>
    </citation>
    <scope>NUCLEOTIDE SEQUENCE [LARGE SCALE GENOMIC DNA]</scope>
    <source>
        <strain evidence="4 5">SPO729</strain>
    </source>
</reference>